<reference evidence="2 3" key="1">
    <citation type="submission" date="2016-01" db="EMBL/GenBank/DDBJ databases">
        <title>Annotation of Pseudomonas oryzihabitans USDA-ARS-USMARC-56511.</title>
        <authorList>
            <person name="Harhay G.P."/>
            <person name="Harhay D.M."/>
            <person name="Smith T.P.L."/>
            <person name="Bono J.L."/>
            <person name="Heaton M.P."/>
            <person name="Clawson M.L."/>
            <person name="Chitko-Mckown C.G."/>
            <person name="Capik S.F."/>
            <person name="DeDonder K.D."/>
            <person name="Apley M.D."/>
            <person name="Lubbers B.V."/>
            <person name="White B.J."/>
            <person name="Larson R.L."/>
        </authorList>
    </citation>
    <scope>NUCLEOTIDE SEQUENCE [LARGE SCALE GENOMIC DNA]</scope>
    <source>
        <strain evidence="2 3">USDA-ARS-USMARC-56511</strain>
    </source>
</reference>
<dbReference type="Gene3D" id="3.10.20.440">
    <property type="entry name" value="2Fe-2S iron-sulphur cluster binding domain, sarcosine oxidase, alpha subunit, N-terminal domain"/>
    <property type="match status" value="1"/>
</dbReference>
<evidence type="ECO:0000313" key="3">
    <source>
        <dbReference type="Proteomes" id="UP000064137"/>
    </source>
</evidence>
<organism evidence="2 3">
    <name type="scientific">Pseudomonas oryzihabitans</name>
    <dbReference type="NCBI Taxonomy" id="47885"/>
    <lineage>
        <taxon>Bacteria</taxon>
        <taxon>Pseudomonadati</taxon>
        <taxon>Pseudomonadota</taxon>
        <taxon>Gammaproteobacteria</taxon>
        <taxon>Pseudomonadales</taxon>
        <taxon>Pseudomonadaceae</taxon>
        <taxon>Pseudomonas</taxon>
    </lineage>
</organism>
<dbReference type="OrthoDB" id="573392at2"/>
<dbReference type="SUPFAM" id="SSF54292">
    <property type="entry name" value="2Fe-2S ferredoxin-like"/>
    <property type="match status" value="1"/>
</dbReference>
<dbReference type="GO" id="GO:0051536">
    <property type="term" value="F:iron-sulfur cluster binding"/>
    <property type="evidence" value="ECO:0007669"/>
    <property type="project" value="InterPro"/>
</dbReference>
<proteinExistence type="predicted"/>
<sequence length="115" mass="12424">MPTDSLFRRVDAEGGRLITLTFDDQAFQVPSGITVAAALLLAGIRQFRTSPVGGEARAPYCMMGVCFECLVEIDGVPSRQSCLIEATDGMRIRSQQGARELPFTAAESVVMEVQP</sequence>
<protein>
    <submittedName>
        <fullName evidence="2">NAD(FAD)-dependent dehydrogenase</fullName>
    </submittedName>
</protein>
<name>A0A0U4VLJ9_9PSED</name>
<gene>
    <name evidence="2" type="ORF">APT59_07325</name>
</gene>
<dbReference type="KEGG" id="por:APT59_07325"/>
<dbReference type="AlphaFoldDB" id="A0A0U4VLJ9"/>
<accession>A0A0U4VLJ9</accession>
<dbReference type="InterPro" id="IPR042204">
    <property type="entry name" value="2Fe-2S-bd_N"/>
</dbReference>
<keyword evidence="1" id="KW-0560">Oxidoreductase</keyword>
<evidence type="ECO:0000256" key="1">
    <source>
        <dbReference type="ARBA" id="ARBA00023002"/>
    </source>
</evidence>
<evidence type="ECO:0000313" key="2">
    <source>
        <dbReference type="EMBL" id="ALZ84032.1"/>
    </source>
</evidence>
<dbReference type="GO" id="GO:0016491">
    <property type="term" value="F:oxidoreductase activity"/>
    <property type="evidence" value="ECO:0007669"/>
    <property type="project" value="UniProtKB-KW"/>
</dbReference>
<dbReference type="Pfam" id="PF13510">
    <property type="entry name" value="Fer2_4"/>
    <property type="match status" value="1"/>
</dbReference>
<dbReference type="RefSeq" id="WP_059314251.1">
    <property type="nucleotide sequence ID" value="NZ_CP013987.1"/>
</dbReference>
<dbReference type="EMBL" id="CP013987">
    <property type="protein sequence ID" value="ALZ84032.1"/>
    <property type="molecule type" value="Genomic_DNA"/>
</dbReference>
<dbReference type="Proteomes" id="UP000064137">
    <property type="component" value="Chromosome"/>
</dbReference>
<dbReference type="InterPro" id="IPR036010">
    <property type="entry name" value="2Fe-2S_ferredoxin-like_sf"/>
</dbReference>